<dbReference type="InterPro" id="IPR000095">
    <property type="entry name" value="CRIB_dom"/>
</dbReference>
<evidence type="ECO:0000256" key="7">
    <source>
        <dbReference type="ARBA" id="ARBA00022840"/>
    </source>
</evidence>
<dbReference type="InterPro" id="IPR000719">
    <property type="entry name" value="Prot_kinase_dom"/>
</dbReference>
<dbReference type="FunFam" id="2.30.29.30:FF:000348">
    <property type="entry name" value="Non-specific serine/threonine protein kinase"/>
    <property type="match status" value="1"/>
</dbReference>
<dbReference type="PROSITE" id="PS50003">
    <property type="entry name" value="PH_DOMAIN"/>
    <property type="match status" value="1"/>
</dbReference>
<feature type="compositionally biased region" description="Low complexity" evidence="11">
    <location>
        <begin position="341"/>
        <end position="356"/>
    </location>
</feature>
<comment type="similarity">
    <text evidence="1">Belongs to the protein kinase superfamily. STE Ser/Thr protein kinase family. STE20 subfamily.</text>
</comment>
<evidence type="ECO:0000256" key="11">
    <source>
        <dbReference type="SAM" id="MobiDB-lite"/>
    </source>
</evidence>
<gene>
    <name evidence="15" type="ORF">BDEG_21814</name>
</gene>
<accession>A0A177WCL2</accession>
<dbReference type="PROSITE" id="PS00108">
    <property type="entry name" value="PROTEIN_KINASE_ST"/>
    <property type="match status" value="1"/>
</dbReference>
<dbReference type="InterPro" id="IPR036936">
    <property type="entry name" value="CRIB_dom_sf"/>
</dbReference>
<evidence type="ECO:0000256" key="1">
    <source>
        <dbReference type="ARBA" id="ARBA00008874"/>
    </source>
</evidence>
<proteinExistence type="inferred from homology"/>
<dbReference type="InterPro" id="IPR001849">
    <property type="entry name" value="PH_domain"/>
</dbReference>
<dbReference type="SMART" id="SM00285">
    <property type="entry name" value="PBD"/>
    <property type="match status" value="1"/>
</dbReference>
<keyword evidence="5 10" id="KW-0547">Nucleotide-binding</keyword>
<dbReference type="PROSITE" id="PS50011">
    <property type="entry name" value="PROTEIN_KINASE_DOM"/>
    <property type="match status" value="1"/>
</dbReference>
<evidence type="ECO:0000313" key="15">
    <source>
        <dbReference type="EMBL" id="OAJ37838.1"/>
    </source>
</evidence>
<dbReference type="Pfam" id="PF00786">
    <property type="entry name" value="PBD"/>
    <property type="match status" value="1"/>
</dbReference>
<feature type="region of interest" description="Disordered" evidence="11">
    <location>
        <begin position="302"/>
        <end position="376"/>
    </location>
</feature>
<dbReference type="FunFam" id="3.90.810.10:FF:000005">
    <property type="entry name" value="Non-specific serine/threonine protein kinase"/>
    <property type="match status" value="1"/>
</dbReference>
<dbReference type="EC" id="2.7.11.1" evidence="2"/>
<feature type="compositionally biased region" description="Polar residues" evidence="11">
    <location>
        <begin position="310"/>
        <end position="334"/>
    </location>
</feature>
<feature type="domain" description="PH" evidence="12">
    <location>
        <begin position="7"/>
        <end position="102"/>
    </location>
</feature>
<dbReference type="CDD" id="cd01093">
    <property type="entry name" value="CRIB_PAK_like"/>
    <property type="match status" value="1"/>
</dbReference>
<dbReference type="STRING" id="403673.A0A177WCL2"/>
<dbReference type="Proteomes" id="UP000077115">
    <property type="component" value="Unassembled WGS sequence"/>
</dbReference>
<dbReference type="AlphaFoldDB" id="A0A177WCL2"/>
<evidence type="ECO:0000256" key="5">
    <source>
        <dbReference type="ARBA" id="ARBA00022741"/>
    </source>
</evidence>
<evidence type="ECO:0000256" key="4">
    <source>
        <dbReference type="ARBA" id="ARBA00022679"/>
    </source>
</evidence>
<dbReference type="eggNOG" id="KOG0578">
    <property type="taxonomic scope" value="Eukaryota"/>
</dbReference>
<feature type="domain" description="CRIB" evidence="14">
    <location>
        <begin position="106"/>
        <end position="119"/>
    </location>
</feature>
<feature type="domain" description="Protein kinase" evidence="13">
    <location>
        <begin position="417"/>
        <end position="668"/>
    </location>
</feature>
<keyword evidence="4" id="KW-0808">Transferase</keyword>
<evidence type="ECO:0000313" key="16">
    <source>
        <dbReference type="Proteomes" id="UP000077115"/>
    </source>
</evidence>
<dbReference type="SMART" id="SM00220">
    <property type="entry name" value="S_TKc"/>
    <property type="match status" value="1"/>
</dbReference>
<dbReference type="InterPro" id="IPR011009">
    <property type="entry name" value="Kinase-like_dom_sf"/>
</dbReference>
<evidence type="ECO:0000259" key="14">
    <source>
        <dbReference type="PROSITE" id="PS50108"/>
    </source>
</evidence>
<dbReference type="InterPro" id="IPR033923">
    <property type="entry name" value="PAK_BD"/>
</dbReference>
<reference evidence="15 16" key="2">
    <citation type="submission" date="2016-05" db="EMBL/GenBank/DDBJ databases">
        <title>Lineage-specific infection strategies underlie the spectrum of fungal disease in amphibians.</title>
        <authorList>
            <person name="Cuomo C.A."/>
            <person name="Farrer R.A."/>
            <person name="James T."/>
            <person name="Longcore J."/>
            <person name="Birren B."/>
        </authorList>
    </citation>
    <scope>NUCLEOTIDE SEQUENCE [LARGE SCALE GENOMIC DNA]</scope>
    <source>
        <strain evidence="15 16">JEL423</strain>
    </source>
</reference>
<evidence type="ECO:0000256" key="3">
    <source>
        <dbReference type="ARBA" id="ARBA00022527"/>
    </source>
</evidence>
<evidence type="ECO:0000259" key="13">
    <source>
        <dbReference type="PROSITE" id="PS50011"/>
    </source>
</evidence>
<dbReference type="GO" id="GO:0106310">
    <property type="term" value="F:protein serine kinase activity"/>
    <property type="evidence" value="ECO:0007669"/>
    <property type="project" value="RHEA"/>
</dbReference>
<dbReference type="Gene3D" id="3.90.810.10">
    <property type="entry name" value="CRIB domain"/>
    <property type="match status" value="1"/>
</dbReference>
<protein>
    <recommendedName>
        <fullName evidence="2">non-specific serine/threonine protein kinase</fullName>
        <ecNumber evidence="2">2.7.11.1</ecNumber>
    </recommendedName>
</protein>
<dbReference type="SUPFAM" id="SSF56112">
    <property type="entry name" value="Protein kinase-like (PK-like)"/>
    <property type="match status" value="1"/>
</dbReference>
<dbReference type="SMART" id="SM00233">
    <property type="entry name" value="PH"/>
    <property type="match status" value="1"/>
</dbReference>
<sequence>MSSSTSLILKRGNVFVKEGGLRSFIWSKRWLQLRDQMVTVHKNENTYQALSIILLKEVESVQRSDLKPFCFEITTKDKSYYIACDSDSEVYSWMEDIYARAPQVGISSPTNFAHNVHVGFDSQTGVFQGLPKEWNTLLEQSNISKDEMAKNPQVVIDVLGFFADNMGMGRTKEANSMTMLEKVPSLDMTSYLAQGSPKVDILGDSIGIKNDIETNGDGYEVNLFQTPFLLEPIPSFLPKTESLQSGSNNATLNTSTRNTTKKSNPLIPPPPPRPVIVANTLKNSTNDLLASGVQDLPDGSAKIKAEKASEQMSSTATLSHPSAHSQAQTKNYVQKNKVADSESSAASASNYSLQSSHTKESSHAKQPNGSSKENLKDTGVAIIKKDPPQRRLSGLNDQQLMDVLKSIVSKEDPLKLYTKIKNIGHGASGSVYLAKHNTTGAIVAIKDMIMPRQPRKDMIVNEILVMKECQHPNIVNYIDSFLVRESLWVLMEYMEGGMLTDIIDKHTFTESQISSICLETLRGLYHLHTRNIIHRDIKSDNILLDRKGQVKISDFGYSAKLMNDRSRRATMVGTPFWMAPEVVSQKEYGAKVDVWSLGIMAIEMIEGQPPYINEEPLKALYLIATNGTPKLKKPEKLSATLRDFLKRCLEVDVSKRASSAELLQHPFFLIAAPLSSLIPFIESVRKEKLL</sequence>
<dbReference type="Pfam" id="PF00169">
    <property type="entry name" value="PH"/>
    <property type="match status" value="1"/>
</dbReference>
<dbReference type="GO" id="GO:0005524">
    <property type="term" value="F:ATP binding"/>
    <property type="evidence" value="ECO:0007669"/>
    <property type="project" value="UniProtKB-UniRule"/>
</dbReference>
<dbReference type="Gene3D" id="3.30.200.20">
    <property type="entry name" value="Phosphorylase Kinase, domain 1"/>
    <property type="match status" value="1"/>
</dbReference>
<organism evidence="15 16">
    <name type="scientific">Batrachochytrium dendrobatidis (strain JEL423)</name>
    <dbReference type="NCBI Taxonomy" id="403673"/>
    <lineage>
        <taxon>Eukaryota</taxon>
        <taxon>Fungi</taxon>
        <taxon>Fungi incertae sedis</taxon>
        <taxon>Chytridiomycota</taxon>
        <taxon>Chytridiomycota incertae sedis</taxon>
        <taxon>Chytridiomycetes</taxon>
        <taxon>Rhizophydiales</taxon>
        <taxon>Rhizophydiales incertae sedis</taxon>
        <taxon>Batrachochytrium</taxon>
    </lineage>
</organism>
<feature type="compositionally biased region" description="Low complexity" evidence="11">
    <location>
        <begin position="247"/>
        <end position="265"/>
    </location>
</feature>
<evidence type="ECO:0000256" key="8">
    <source>
        <dbReference type="ARBA" id="ARBA00047899"/>
    </source>
</evidence>
<name>A0A177WCL2_BATDL</name>
<comment type="catalytic activity">
    <reaction evidence="8">
        <text>L-threonyl-[protein] + ATP = O-phospho-L-threonyl-[protein] + ADP + H(+)</text>
        <dbReference type="Rhea" id="RHEA:46608"/>
        <dbReference type="Rhea" id="RHEA-COMP:11060"/>
        <dbReference type="Rhea" id="RHEA-COMP:11605"/>
        <dbReference type="ChEBI" id="CHEBI:15378"/>
        <dbReference type="ChEBI" id="CHEBI:30013"/>
        <dbReference type="ChEBI" id="CHEBI:30616"/>
        <dbReference type="ChEBI" id="CHEBI:61977"/>
        <dbReference type="ChEBI" id="CHEBI:456216"/>
        <dbReference type="EC" id="2.7.11.1"/>
    </reaction>
</comment>
<keyword evidence="6" id="KW-0418">Kinase</keyword>
<keyword evidence="7 10" id="KW-0067">ATP-binding</keyword>
<evidence type="ECO:0000256" key="2">
    <source>
        <dbReference type="ARBA" id="ARBA00012513"/>
    </source>
</evidence>
<dbReference type="Gene3D" id="2.30.29.30">
    <property type="entry name" value="Pleckstrin-homology domain (PH domain)/Phosphotyrosine-binding domain (PTB)"/>
    <property type="match status" value="1"/>
</dbReference>
<dbReference type="PANTHER" id="PTHR45832">
    <property type="entry name" value="SERINE/THREONINE-PROTEIN KINASE SAMKA-RELATED-RELATED"/>
    <property type="match status" value="1"/>
</dbReference>
<dbReference type="PROSITE" id="PS00107">
    <property type="entry name" value="PROTEIN_KINASE_ATP"/>
    <property type="match status" value="1"/>
</dbReference>
<evidence type="ECO:0000256" key="6">
    <source>
        <dbReference type="ARBA" id="ARBA00022777"/>
    </source>
</evidence>
<dbReference type="FunFam" id="3.30.200.20:FF:000705">
    <property type="entry name" value="Non-specific serine/threonine protein kinase"/>
    <property type="match status" value="1"/>
</dbReference>
<reference evidence="15 16" key="1">
    <citation type="submission" date="2006-10" db="EMBL/GenBank/DDBJ databases">
        <title>The Genome Sequence of Batrachochytrium dendrobatidis JEL423.</title>
        <authorList>
            <consortium name="The Broad Institute Genome Sequencing Platform"/>
            <person name="Birren B."/>
            <person name="Lander E."/>
            <person name="Galagan J."/>
            <person name="Cuomo C."/>
            <person name="Devon K."/>
            <person name="Jaffe D."/>
            <person name="Butler J."/>
            <person name="Alvarez P."/>
            <person name="Gnerre S."/>
            <person name="Grabherr M."/>
            <person name="Kleber M."/>
            <person name="Mauceli E."/>
            <person name="Brockman W."/>
            <person name="Young S."/>
            <person name="LaButti K."/>
            <person name="Sykes S."/>
            <person name="DeCaprio D."/>
            <person name="Crawford M."/>
            <person name="Koehrsen M."/>
            <person name="Engels R."/>
            <person name="Montgomery P."/>
            <person name="Pearson M."/>
            <person name="Howarth C."/>
            <person name="Larson L."/>
            <person name="White J."/>
            <person name="O'Leary S."/>
            <person name="Kodira C."/>
            <person name="Zeng Q."/>
            <person name="Yandava C."/>
            <person name="Alvarado L."/>
            <person name="Longcore J."/>
            <person name="James T."/>
        </authorList>
    </citation>
    <scope>NUCLEOTIDE SEQUENCE [LARGE SCALE GENOMIC DNA]</scope>
    <source>
        <strain evidence="15 16">JEL423</strain>
    </source>
</reference>
<dbReference type="CDD" id="cd13279">
    <property type="entry name" value="PH_Cla4_Ste20"/>
    <property type="match status" value="1"/>
</dbReference>
<dbReference type="SUPFAM" id="SSF50729">
    <property type="entry name" value="PH domain-like"/>
    <property type="match status" value="1"/>
</dbReference>
<dbReference type="EMBL" id="DS022301">
    <property type="protein sequence ID" value="OAJ37838.1"/>
    <property type="molecule type" value="Genomic_DNA"/>
</dbReference>
<dbReference type="OrthoDB" id="248923at2759"/>
<feature type="region of interest" description="Disordered" evidence="11">
    <location>
        <begin position="240"/>
        <end position="272"/>
    </location>
</feature>
<dbReference type="InterPro" id="IPR011993">
    <property type="entry name" value="PH-like_dom_sf"/>
</dbReference>
<dbReference type="FunFam" id="1.10.510.10:FF:000139">
    <property type="entry name" value="Non-specific serine/threonine protein kinase"/>
    <property type="match status" value="1"/>
</dbReference>
<evidence type="ECO:0000256" key="10">
    <source>
        <dbReference type="PROSITE-ProRule" id="PRU10141"/>
    </source>
</evidence>
<dbReference type="PROSITE" id="PS50108">
    <property type="entry name" value="CRIB"/>
    <property type="match status" value="1"/>
</dbReference>
<dbReference type="InterPro" id="IPR008271">
    <property type="entry name" value="Ser/Thr_kinase_AS"/>
</dbReference>
<dbReference type="Gene3D" id="1.10.510.10">
    <property type="entry name" value="Transferase(Phosphotransferase) domain 1"/>
    <property type="match status" value="1"/>
</dbReference>
<dbReference type="Pfam" id="PF00069">
    <property type="entry name" value="Pkinase"/>
    <property type="match status" value="1"/>
</dbReference>
<feature type="binding site" evidence="10">
    <location>
        <position position="446"/>
    </location>
    <ligand>
        <name>ATP</name>
        <dbReference type="ChEBI" id="CHEBI:30616"/>
    </ligand>
</feature>
<dbReference type="CDD" id="cd06614">
    <property type="entry name" value="STKc_PAK"/>
    <property type="match status" value="1"/>
</dbReference>
<keyword evidence="3" id="KW-0723">Serine/threonine-protein kinase</keyword>
<evidence type="ECO:0000256" key="9">
    <source>
        <dbReference type="ARBA" id="ARBA00048679"/>
    </source>
</evidence>
<dbReference type="PANTHER" id="PTHR45832:SF22">
    <property type="entry name" value="SERINE_THREONINE-PROTEIN KINASE SAMKA-RELATED"/>
    <property type="match status" value="1"/>
</dbReference>
<evidence type="ECO:0000259" key="12">
    <source>
        <dbReference type="PROSITE" id="PS50003"/>
    </source>
</evidence>
<dbReference type="InterPro" id="IPR017441">
    <property type="entry name" value="Protein_kinase_ATP_BS"/>
</dbReference>
<dbReference type="InterPro" id="IPR051931">
    <property type="entry name" value="PAK3-like"/>
</dbReference>
<dbReference type="VEuPathDB" id="FungiDB:BDEG_21814"/>
<dbReference type="GO" id="GO:0004674">
    <property type="term" value="F:protein serine/threonine kinase activity"/>
    <property type="evidence" value="ECO:0007669"/>
    <property type="project" value="UniProtKB-KW"/>
</dbReference>
<comment type="catalytic activity">
    <reaction evidence="9">
        <text>L-seryl-[protein] + ATP = O-phospho-L-seryl-[protein] + ADP + H(+)</text>
        <dbReference type="Rhea" id="RHEA:17989"/>
        <dbReference type="Rhea" id="RHEA-COMP:9863"/>
        <dbReference type="Rhea" id="RHEA-COMP:11604"/>
        <dbReference type="ChEBI" id="CHEBI:15378"/>
        <dbReference type="ChEBI" id="CHEBI:29999"/>
        <dbReference type="ChEBI" id="CHEBI:30616"/>
        <dbReference type="ChEBI" id="CHEBI:83421"/>
        <dbReference type="ChEBI" id="CHEBI:456216"/>
        <dbReference type="EC" id="2.7.11.1"/>
    </reaction>
</comment>